<evidence type="ECO:0000313" key="2">
    <source>
        <dbReference type="Proteomes" id="UP000441336"/>
    </source>
</evidence>
<dbReference type="EMBL" id="WQKZ01000020">
    <property type="protein sequence ID" value="MVN79331.1"/>
    <property type="molecule type" value="Genomic_DNA"/>
</dbReference>
<gene>
    <name evidence="1" type="ORF">GO988_23620</name>
</gene>
<comment type="caution">
    <text evidence="1">The sequence shown here is derived from an EMBL/GenBank/DDBJ whole genome shotgun (WGS) entry which is preliminary data.</text>
</comment>
<dbReference type="InterPro" id="IPR029278">
    <property type="entry name" value="Imm26"/>
</dbReference>
<proteinExistence type="predicted"/>
<reference evidence="1 2" key="1">
    <citation type="submission" date="2019-12" db="EMBL/GenBank/DDBJ databases">
        <title>Hymenobacter sp. HMF4947 Genome sequencing and assembly.</title>
        <authorList>
            <person name="Kang H."/>
            <person name="Cha I."/>
            <person name="Kim H."/>
            <person name="Joh K."/>
        </authorList>
    </citation>
    <scope>NUCLEOTIDE SEQUENCE [LARGE SCALE GENOMIC DNA]</scope>
    <source>
        <strain evidence="1 2">HMF4947</strain>
    </source>
</reference>
<accession>A0A7K1TMI3</accession>
<dbReference type="Pfam" id="PF15428">
    <property type="entry name" value="Imm26"/>
    <property type="match status" value="1"/>
</dbReference>
<sequence>MEEFMGSPQITIGAVLEIDLEDGYFAYARILGGANYGIYDLYTPERILDIAQIIHRPIMFIVAVYNQAVNAKRWVKIGKSPLPVSLQELPFKFIQDGLDPESFRLYNPISGAMTPALKEECRDLERCAVWSPEQVEERIRDHHAGRLNRYLKDDRELFD</sequence>
<dbReference type="AlphaFoldDB" id="A0A7K1TMI3"/>
<protein>
    <submittedName>
        <fullName evidence="1">Uncharacterized protein</fullName>
    </submittedName>
</protein>
<keyword evidence="2" id="KW-1185">Reference proteome</keyword>
<name>A0A7K1TMI3_9BACT</name>
<dbReference type="RefSeq" id="WP_157570106.1">
    <property type="nucleotide sequence ID" value="NZ_WQKZ01000020.1"/>
</dbReference>
<evidence type="ECO:0000313" key="1">
    <source>
        <dbReference type="EMBL" id="MVN79331.1"/>
    </source>
</evidence>
<organism evidence="1 2">
    <name type="scientific">Hymenobacter ginkgonis</name>
    <dbReference type="NCBI Taxonomy" id="2682976"/>
    <lineage>
        <taxon>Bacteria</taxon>
        <taxon>Pseudomonadati</taxon>
        <taxon>Bacteroidota</taxon>
        <taxon>Cytophagia</taxon>
        <taxon>Cytophagales</taxon>
        <taxon>Hymenobacteraceae</taxon>
        <taxon>Hymenobacter</taxon>
    </lineage>
</organism>
<dbReference type="Proteomes" id="UP000441336">
    <property type="component" value="Unassembled WGS sequence"/>
</dbReference>